<accession>A0AAV9U6N2</accession>
<feature type="transmembrane region" description="Helical" evidence="7">
    <location>
        <begin position="623"/>
        <end position="645"/>
    </location>
</feature>
<keyword evidence="5" id="KW-0539">Nucleus</keyword>
<dbReference type="PANTHER" id="PTHR28538">
    <property type="entry name" value="INTEGRAL INNER NUCLEAR MEMBRANE PROTEIN IMA1"/>
    <property type="match status" value="1"/>
</dbReference>
<feature type="compositionally biased region" description="Pro residues" evidence="6">
    <location>
        <begin position="785"/>
        <end position="795"/>
    </location>
</feature>
<sequence length="880" mass="97650">MLRSSKVKITCFYCNQSSYIPRTGNGTPREFDCPRCYSTNKFDENGQIIDYHPDVEQPFVKFARDNASPKSKAHRHTSVLCRSCENNHSIIVEQLANYLPEETDPNYEYLAEHITDFRRQLEEKYPPVCDNCAPKVNSVIKGIRYSVISKGMARVLVNTEKRIHSNQIAPPRTFSRIMLGNFMVLGWFAWGAAYWASIALLMFWQFTISIFALHTSKEQSGTVSWGSCLARSWQKGNLSSSCYDVSSKWVNIIFPWALLLSFYDYKWLEVRRRPGSYVEDRIPYLACQAVVSVFIGLSWWYLGPGGTLKEEKKIMVLSHASLLIEALVLWIAFTSLKVTRPVHTISLRAPRSPGTASHLPPLLVKSSSSLSNSGGMTFRPTGPSINEHLNAPQTPPSARSRQPYINSAKRHQATPKYTIEPYQPPMPFQSRYATPAPAPLPASTHTTPGQPDPDAMDWNPSFNETDPQFNPMGSFSEHRPSSPLGFFDKFDDTDDEDAKTEIMDSPAKPIRRPMRGKTLMVDGLLEKQTGLESLFEVAAKLDEAKPLNQPGILKKRAHRVGQEAARLLAVCSGLFILVSSEDTIACAGLILALAFGTGWRFVRAAFGTSSKIQGLGDMWKRNMVILMCLLETCAGAVVAGELLGFRILPRHTSIGSVGSPQPLLPIDTTPTDIAVPFTPGVSLGVSLELPAAEGNYPVHEPQTQMVQLIIRILFFSIAAHQTWDFARMFAYKGTHVPIDPAAEEPLPEVGPVLKRRDSREFILNKPINNFGGPLNRVMTPTVPVQTPPPPPPPPATTGFGGLSLGGSTGSTLTHRSNFSSWGKREPDVGIQRPTPQRFGATTTRSMKLPPPGMDTAPNPWNQADFSQTPFQQPRDGRSWR</sequence>
<comment type="subcellular location">
    <subcellularLocation>
        <location evidence="1">Nucleus inner membrane</location>
        <topology evidence="1">Multi-pass membrane protein</topology>
    </subcellularLocation>
</comment>
<feature type="transmembrane region" description="Helical" evidence="7">
    <location>
        <begin position="584"/>
        <end position="602"/>
    </location>
</feature>
<keyword evidence="3 7" id="KW-1133">Transmembrane helix</keyword>
<evidence type="ECO:0000259" key="8">
    <source>
        <dbReference type="Pfam" id="PF09779"/>
    </source>
</evidence>
<feature type="compositionally biased region" description="Polar residues" evidence="6">
    <location>
        <begin position="396"/>
        <end position="405"/>
    </location>
</feature>
<feature type="transmembrane region" description="Helical" evidence="7">
    <location>
        <begin position="314"/>
        <end position="333"/>
    </location>
</feature>
<dbReference type="GO" id="GO:0034992">
    <property type="term" value="C:microtubule organizing center attachment site"/>
    <property type="evidence" value="ECO:0007669"/>
    <property type="project" value="TreeGrafter"/>
</dbReference>
<evidence type="ECO:0000256" key="3">
    <source>
        <dbReference type="ARBA" id="ARBA00022989"/>
    </source>
</evidence>
<dbReference type="EMBL" id="JAVHNS010000015">
    <property type="protein sequence ID" value="KAK6334277.1"/>
    <property type="molecule type" value="Genomic_DNA"/>
</dbReference>
<evidence type="ECO:0000256" key="4">
    <source>
        <dbReference type="ARBA" id="ARBA00023136"/>
    </source>
</evidence>
<feature type="transmembrane region" description="Helical" evidence="7">
    <location>
        <begin position="246"/>
        <end position="263"/>
    </location>
</feature>
<feature type="domain" description="Ima1 N-terminal" evidence="8">
    <location>
        <begin position="9"/>
        <end position="136"/>
    </location>
</feature>
<comment type="caution">
    <text evidence="9">The sequence shown here is derived from an EMBL/GenBank/DDBJ whole genome shotgun (WGS) entry which is preliminary data.</text>
</comment>
<feature type="region of interest" description="Disordered" evidence="6">
    <location>
        <begin position="783"/>
        <end position="880"/>
    </location>
</feature>
<evidence type="ECO:0000256" key="5">
    <source>
        <dbReference type="ARBA" id="ARBA00023242"/>
    </source>
</evidence>
<feature type="transmembrane region" description="Helical" evidence="7">
    <location>
        <begin position="560"/>
        <end position="578"/>
    </location>
</feature>
<feature type="region of interest" description="Disordered" evidence="6">
    <location>
        <begin position="349"/>
        <end position="461"/>
    </location>
</feature>
<dbReference type="InterPro" id="IPR042321">
    <property type="entry name" value="Ima1"/>
</dbReference>
<evidence type="ECO:0000256" key="7">
    <source>
        <dbReference type="SAM" id="Phobius"/>
    </source>
</evidence>
<dbReference type="Pfam" id="PF09779">
    <property type="entry name" value="Ima1_N"/>
    <property type="match status" value="1"/>
</dbReference>
<evidence type="ECO:0000256" key="6">
    <source>
        <dbReference type="SAM" id="MobiDB-lite"/>
    </source>
</evidence>
<keyword evidence="4 7" id="KW-0472">Membrane</keyword>
<dbReference type="InterPro" id="IPR018617">
    <property type="entry name" value="Ima1_N"/>
</dbReference>
<dbReference type="GO" id="GO:0071765">
    <property type="term" value="P:nuclear inner membrane organization"/>
    <property type="evidence" value="ECO:0007669"/>
    <property type="project" value="InterPro"/>
</dbReference>
<feature type="compositionally biased region" description="Low complexity" evidence="6">
    <location>
        <begin position="357"/>
        <end position="373"/>
    </location>
</feature>
<evidence type="ECO:0000313" key="10">
    <source>
        <dbReference type="Proteomes" id="UP001373714"/>
    </source>
</evidence>
<gene>
    <name evidence="9" type="ORF">TWF730_003491</name>
</gene>
<dbReference type="AlphaFoldDB" id="A0AAV9U6N2"/>
<proteinExistence type="predicted"/>
<name>A0AAV9U6N2_9PEZI</name>
<dbReference type="PANTHER" id="PTHR28538:SF1">
    <property type="entry name" value="INTEGRAL INNER NUCLEAR MEMBRANE PROTEIN IMA1"/>
    <property type="match status" value="1"/>
</dbReference>
<evidence type="ECO:0000256" key="2">
    <source>
        <dbReference type="ARBA" id="ARBA00022692"/>
    </source>
</evidence>
<feature type="transmembrane region" description="Helical" evidence="7">
    <location>
        <begin position="284"/>
        <end position="302"/>
    </location>
</feature>
<feature type="compositionally biased region" description="Gly residues" evidence="6">
    <location>
        <begin position="798"/>
        <end position="808"/>
    </location>
</feature>
<keyword evidence="10" id="KW-1185">Reference proteome</keyword>
<protein>
    <recommendedName>
        <fullName evidence="8">Ima1 N-terminal domain-containing protein</fullName>
    </recommendedName>
</protein>
<organism evidence="9 10">
    <name type="scientific">Orbilia blumenaviensis</name>
    <dbReference type="NCBI Taxonomy" id="1796055"/>
    <lineage>
        <taxon>Eukaryota</taxon>
        <taxon>Fungi</taxon>
        <taxon>Dikarya</taxon>
        <taxon>Ascomycota</taxon>
        <taxon>Pezizomycotina</taxon>
        <taxon>Orbiliomycetes</taxon>
        <taxon>Orbiliales</taxon>
        <taxon>Orbiliaceae</taxon>
        <taxon>Orbilia</taxon>
    </lineage>
</organism>
<keyword evidence="2 7" id="KW-0812">Transmembrane</keyword>
<feature type="transmembrane region" description="Helical" evidence="7">
    <location>
        <begin position="182"/>
        <end position="204"/>
    </location>
</feature>
<dbReference type="GO" id="GO:0034506">
    <property type="term" value="C:chromosome, centromeric core domain"/>
    <property type="evidence" value="ECO:0007669"/>
    <property type="project" value="TreeGrafter"/>
</dbReference>
<feature type="compositionally biased region" description="Polar residues" evidence="6">
    <location>
        <begin position="858"/>
        <end position="871"/>
    </location>
</feature>
<reference evidence="9 10" key="1">
    <citation type="submission" date="2019-10" db="EMBL/GenBank/DDBJ databases">
        <authorList>
            <person name="Palmer J.M."/>
        </authorList>
    </citation>
    <scope>NUCLEOTIDE SEQUENCE [LARGE SCALE GENOMIC DNA]</scope>
    <source>
        <strain evidence="9 10">TWF730</strain>
    </source>
</reference>
<dbReference type="GO" id="GO:0044732">
    <property type="term" value="C:mitotic spindle pole body"/>
    <property type="evidence" value="ECO:0007669"/>
    <property type="project" value="TreeGrafter"/>
</dbReference>
<dbReference type="GO" id="GO:0005637">
    <property type="term" value="C:nuclear inner membrane"/>
    <property type="evidence" value="ECO:0007669"/>
    <property type="project" value="UniProtKB-SubCell"/>
</dbReference>
<evidence type="ECO:0000313" key="9">
    <source>
        <dbReference type="EMBL" id="KAK6334277.1"/>
    </source>
</evidence>
<dbReference type="Proteomes" id="UP001373714">
    <property type="component" value="Unassembled WGS sequence"/>
</dbReference>
<evidence type="ECO:0000256" key="1">
    <source>
        <dbReference type="ARBA" id="ARBA00004473"/>
    </source>
</evidence>